<dbReference type="EMBL" id="LAPT01000048">
    <property type="protein sequence ID" value="PXF31148.1"/>
    <property type="molecule type" value="Genomic_DNA"/>
</dbReference>
<gene>
    <name evidence="1" type="ORF">WH50_11535</name>
</gene>
<sequence>MSDFNRGFISFDIICMKYPETKVTTVDSIVPMIGSFDAPAKNPRATPYPPNIAQNPIALLIREFPKTYKAVITPKVTDKRMEKKNGAARKAKVLMAIFR</sequence>
<keyword evidence="2" id="KW-1185">Reference proteome</keyword>
<evidence type="ECO:0000313" key="1">
    <source>
        <dbReference type="EMBL" id="PXF31148.1"/>
    </source>
</evidence>
<dbReference type="Proteomes" id="UP000248090">
    <property type="component" value="Unassembled WGS sequence"/>
</dbReference>
<name>A0ABX5M0A2_9GAMM</name>
<organism evidence="1 2">
    <name type="scientific">Pokkaliibacter plantistimulans</name>
    <dbReference type="NCBI Taxonomy" id="1635171"/>
    <lineage>
        <taxon>Bacteria</taxon>
        <taxon>Pseudomonadati</taxon>
        <taxon>Pseudomonadota</taxon>
        <taxon>Gammaproteobacteria</taxon>
        <taxon>Oceanospirillales</taxon>
        <taxon>Balneatrichaceae</taxon>
        <taxon>Pokkaliibacter</taxon>
    </lineage>
</organism>
<proteinExistence type="predicted"/>
<accession>A0ABX5M0A2</accession>
<comment type="caution">
    <text evidence="1">The sequence shown here is derived from an EMBL/GenBank/DDBJ whole genome shotgun (WGS) entry which is preliminary data.</text>
</comment>
<reference evidence="1 2" key="1">
    <citation type="submission" date="2015-03" db="EMBL/GenBank/DDBJ databases">
        <authorList>
            <person name="Krishnan R."/>
            <person name="Midha S."/>
            <person name="Patil P.B."/>
            <person name="Rameshkumar N."/>
        </authorList>
    </citation>
    <scope>NUCLEOTIDE SEQUENCE [LARGE SCALE GENOMIC DNA]</scope>
    <source>
        <strain evidence="1 2">L1E11</strain>
    </source>
</reference>
<protein>
    <submittedName>
        <fullName evidence="1">Uncharacterized protein</fullName>
    </submittedName>
</protein>
<evidence type="ECO:0000313" key="2">
    <source>
        <dbReference type="Proteomes" id="UP000248090"/>
    </source>
</evidence>